<protein>
    <submittedName>
        <fullName evidence="2">Uncharacterized protein LOC135193590</fullName>
    </submittedName>
</protein>
<dbReference type="GeneID" id="135193590"/>
<proteinExistence type="predicted"/>
<dbReference type="SUPFAM" id="SSF56219">
    <property type="entry name" value="DNase I-like"/>
    <property type="match status" value="1"/>
</dbReference>
<dbReference type="PANTHER" id="PTHR33395">
    <property type="entry name" value="TRANSCRIPTASE, PUTATIVE-RELATED-RELATED"/>
    <property type="match status" value="1"/>
</dbReference>
<dbReference type="Proteomes" id="UP001652626">
    <property type="component" value="Chromosome 13"/>
</dbReference>
<keyword evidence="1" id="KW-1185">Reference proteome</keyword>
<sequence>MIVATETWLDDTVADGELFTDKYTIYRRDRQSTSSQRKTGGGVLFAVSKSIESRRIEHLESNGEDLWISVKVSENGVSTNILFCAVYIPPPISLESLNLILDNISVVMQSNPGKVVVLGDFNLGFLNWQLDETEDLLKPDHTDNILGFPFADFLSLNSLTQYNKIKNHIQRILDLVMNNFNNLTVIEACQLLSNVDPHHPALEISLRINADKFLYNKIFATYLFRKADYDAVNRCLGEFDWYSELGSCGNVDAMVEKLYNILYAIIDSHVPKIKPKAFKYPVWFTSSLIKLINEKEKVRKLCKRYKNPRDILELARSRRRVENLLELSYSRYISGVEDSIFRDPLKFWRFVKKRRGAKSEVPSEMSLDNTTAHSGQAICNLFVQNFASSYSSLQPCVDFVDESPDFYSQMSLAHVTLNERTILKALRSINPSKSAGPDGIPPLFFRKTYFNFSYEVEGS</sequence>
<gene>
    <name evidence="2" type="primary">LOC135193590</name>
</gene>
<name>A0ABM4AN84_VANTA</name>
<dbReference type="Gene3D" id="3.60.10.10">
    <property type="entry name" value="Endonuclease/exonuclease/phosphatase"/>
    <property type="match status" value="1"/>
</dbReference>
<reference evidence="2" key="1">
    <citation type="submission" date="2025-08" db="UniProtKB">
        <authorList>
            <consortium name="RefSeq"/>
        </authorList>
    </citation>
    <scope>IDENTIFICATION</scope>
    <source>
        <tissue evidence="2">Whole body</tissue>
    </source>
</reference>
<evidence type="ECO:0000313" key="2">
    <source>
        <dbReference type="RefSeq" id="XP_064072750.1"/>
    </source>
</evidence>
<evidence type="ECO:0000313" key="1">
    <source>
        <dbReference type="Proteomes" id="UP001652626"/>
    </source>
</evidence>
<dbReference type="PANTHER" id="PTHR33395:SF22">
    <property type="entry name" value="REVERSE TRANSCRIPTASE DOMAIN-CONTAINING PROTEIN"/>
    <property type="match status" value="1"/>
</dbReference>
<accession>A0ABM4AN84</accession>
<organism evidence="1 2">
    <name type="scientific">Vanessa tameamea</name>
    <name type="common">Kamehameha butterfly</name>
    <dbReference type="NCBI Taxonomy" id="334116"/>
    <lineage>
        <taxon>Eukaryota</taxon>
        <taxon>Metazoa</taxon>
        <taxon>Ecdysozoa</taxon>
        <taxon>Arthropoda</taxon>
        <taxon>Hexapoda</taxon>
        <taxon>Insecta</taxon>
        <taxon>Pterygota</taxon>
        <taxon>Neoptera</taxon>
        <taxon>Endopterygota</taxon>
        <taxon>Lepidoptera</taxon>
        <taxon>Glossata</taxon>
        <taxon>Ditrysia</taxon>
        <taxon>Papilionoidea</taxon>
        <taxon>Nymphalidae</taxon>
        <taxon>Nymphalinae</taxon>
        <taxon>Vanessa</taxon>
    </lineage>
</organism>
<dbReference type="RefSeq" id="XP_064072750.1">
    <property type="nucleotide sequence ID" value="XM_064216680.1"/>
</dbReference>
<dbReference type="InterPro" id="IPR036691">
    <property type="entry name" value="Endo/exonu/phosph_ase_sf"/>
</dbReference>